<dbReference type="AlphaFoldDB" id="A0A4Q9JT92"/>
<gene>
    <name evidence="1" type="ORF">DU473_06235</name>
</gene>
<comment type="caution">
    <text evidence="1">The sequence shown here is derived from an EMBL/GenBank/DDBJ whole genome shotgun (WGS) entry which is preliminary data.</text>
</comment>
<evidence type="ECO:0000313" key="2">
    <source>
        <dbReference type="Proteomes" id="UP000292583"/>
    </source>
</evidence>
<keyword evidence="2" id="KW-1185">Reference proteome</keyword>
<dbReference type="EMBL" id="QPGR01000012">
    <property type="protein sequence ID" value="TBR79905.1"/>
    <property type="molecule type" value="Genomic_DNA"/>
</dbReference>
<organism evidence="1 2">
    <name type="scientific">Campylobacter novaezeelandiae</name>
    <dbReference type="NCBI Taxonomy" id="2267891"/>
    <lineage>
        <taxon>Bacteria</taxon>
        <taxon>Pseudomonadati</taxon>
        <taxon>Campylobacterota</taxon>
        <taxon>Epsilonproteobacteria</taxon>
        <taxon>Campylobacterales</taxon>
        <taxon>Campylobacteraceae</taxon>
        <taxon>Campylobacter</taxon>
    </lineage>
</organism>
<dbReference type="Proteomes" id="UP000292583">
    <property type="component" value="Unassembled WGS sequence"/>
</dbReference>
<dbReference type="RefSeq" id="WP_131186750.1">
    <property type="nucleotide sequence ID" value="NZ_CP076657.1"/>
</dbReference>
<evidence type="ECO:0000313" key="1">
    <source>
        <dbReference type="EMBL" id="TBR79905.1"/>
    </source>
</evidence>
<protein>
    <submittedName>
        <fullName evidence="1">Uncharacterized protein</fullName>
    </submittedName>
</protein>
<name>A0A4Q9JT92_9BACT</name>
<proteinExistence type="predicted"/>
<reference evidence="1 2" key="1">
    <citation type="submission" date="2018-07" db="EMBL/GenBank/DDBJ databases">
        <title>Campylobacter zealandensis sp. nov., isolated from birds and water in New Zealand.</title>
        <authorList>
            <person name="Wilkinson D.A."/>
            <person name="Biggs P.J."/>
            <person name="French N.P."/>
            <person name="Midwinter A.C."/>
        </authorList>
    </citation>
    <scope>NUCLEOTIDE SEQUENCE [LARGE SCALE GENOMIC DNA]</scope>
    <source>
        <strain evidence="1 2">B423b</strain>
    </source>
</reference>
<accession>A0A4Q9JT92</accession>
<sequence length="68" mass="7897">MGLVYSQCCNQVIDTNLRYTVKPLLKLEEVKLKQENKEKNIEVSKDININVDNQVDTSKKDKLLDIFV</sequence>